<sequence length="64" mass="7246">MGTVWECVDCGTRFRRVHRDGMRPTAMWDDDSIYRLRRMIILGVVGVPIVLVAVLILGMALTRG</sequence>
<evidence type="ECO:0000313" key="3">
    <source>
        <dbReference type="Proteomes" id="UP001501196"/>
    </source>
</evidence>
<keyword evidence="1" id="KW-1133">Transmembrane helix</keyword>
<organism evidence="2 3">
    <name type="scientific">Agromyces tropicus</name>
    <dbReference type="NCBI Taxonomy" id="555371"/>
    <lineage>
        <taxon>Bacteria</taxon>
        <taxon>Bacillati</taxon>
        <taxon>Actinomycetota</taxon>
        <taxon>Actinomycetes</taxon>
        <taxon>Micrococcales</taxon>
        <taxon>Microbacteriaceae</taxon>
        <taxon>Agromyces</taxon>
    </lineage>
</organism>
<keyword evidence="3" id="KW-1185">Reference proteome</keyword>
<accession>A0ABP5FJ49</accession>
<evidence type="ECO:0000256" key="1">
    <source>
        <dbReference type="SAM" id="Phobius"/>
    </source>
</evidence>
<dbReference type="EMBL" id="BAAAPW010000001">
    <property type="protein sequence ID" value="GAA2027555.1"/>
    <property type="molecule type" value="Genomic_DNA"/>
</dbReference>
<evidence type="ECO:0000313" key="2">
    <source>
        <dbReference type="EMBL" id="GAA2027555.1"/>
    </source>
</evidence>
<feature type="transmembrane region" description="Helical" evidence="1">
    <location>
        <begin position="40"/>
        <end position="61"/>
    </location>
</feature>
<name>A0ABP5FJ49_9MICO</name>
<reference evidence="3" key="1">
    <citation type="journal article" date="2019" name="Int. J. Syst. Evol. Microbiol.">
        <title>The Global Catalogue of Microorganisms (GCM) 10K type strain sequencing project: providing services to taxonomists for standard genome sequencing and annotation.</title>
        <authorList>
            <consortium name="The Broad Institute Genomics Platform"/>
            <consortium name="The Broad Institute Genome Sequencing Center for Infectious Disease"/>
            <person name="Wu L."/>
            <person name="Ma J."/>
        </authorList>
    </citation>
    <scope>NUCLEOTIDE SEQUENCE [LARGE SCALE GENOMIC DNA]</scope>
    <source>
        <strain evidence="3">JCM 15672</strain>
    </source>
</reference>
<comment type="caution">
    <text evidence="2">The sequence shown here is derived from an EMBL/GenBank/DDBJ whole genome shotgun (WGS) entry which is preliminary data.</text>
</comment>
<keyword evidence="1" id="KW-0812">Transmembrane</keyword>
<protein>
    <submittedName>
        <fullName evidence="2">Uncharacterized protein</fullName>
    </submittedName>
</protein>
<keyword evidence="1" id="KW-0472">Membrane</keyword>
<proteinExistence type="predicted"/>
<gene>
    <name evidence="2" type="ORF">GCM10009819_08760</name>
</gene>
<dbReference type="Proteomes" id="UP001501196">
    <property type="component" value="Unassembled WGS sequence"/>
</dbReference>